<feature type="transmembrane region" description="Helical" evidence="1">
    <location>
        <begin position="130"/>
        <end position="149"/>
    </location>
</feature>
<keyword evidence="1" id="KW-1133">Transmembrane helix</keyword>
<gene>
    <name evidence="2" type="ORF">SAMN02745131_03935</name>
</gene>
<feature type="transmembrane region" description="Helical" evidence="1">
    <location>
        <begin position="97"/>
        <end position="118"/>
    </location>
</feature>
<proteinExistence type="predicted"/>
<keyword evidence="1" id="KW-0472">Membrane</keyword>
<dbReference type="OrthoDB" id="893172at2"/>
<protein>
    <submittedName>
        <fullName evidence="2">Uncharacterized protein</fullName>
    </submittedName>
</protein>
<feature type="transmembrane region" description="Helical" evidence="1">
    <location>
        <begin position="67"/>
        <end position="85"/>
    </location>
</feature>
<reference evidence="2 3" key="1">
    <citation type="submission" date="2016-11" db="EMBL/GenBank/DDBJ databases">
        <authorList>
            <person name="Jaros S."/>
            <person name="Januszkiewicz K."/>
            <person name="Wedrychowicz H."/>
        </authorList>
    </citation>
    <scope>NUCLEOTIDE SEQUENCE [LARGE SCALE GENOMIC DNA]</scope>
    <source>
        <strain evidence="2 3">DSM 18119</strain>
    </source>
</reference>
<keyword evidence="3" id="KW-1185">Reference proteome</keyword>
<keyword evidence="1" id="KW-0812">Transmembrane</keyword>
<feature type="transmembrane region" description="Helical" evidence="1">
    <location>
        <begin position="155"/>
        <end position="175"/>
    </location>
</feature>
<dbReference type="AlphaFoldDB" id="A0A1M5FSH9"/>
<evidence type="ECO:0000256" key="1">
    <source>
        <dbReference type="SAM" id="Phobius"/>
    </source>
</evidence>
<dbReference type="Proteomes" id="UP000184048">
    <property type="component" value="Unassembled WGS sequence"/>
</dbReference>
<evidence type="ECO:0000313" key="2">
    <source>
        <dbReference type="EMBL" id="SHF94490.1"/>
    </source>
</evidence>
<sequence length="204" mass="22413">MNNRTLGILALIGAPFLLIDTANNGFNINQSSGISGLLNLLYTTGWICAVIALKRMGAFGDKRFGKIIFWVQISCLVLADCWNIYEWMQPRAETTLYFMLDAFWPIGNLCMLVSGITIAAQGVLKGWRRYVPLAVGLWLPIGLVLWAILTRTPGMLLFSGIYSALTWSLMAIGIITSSGNTGEANQQPIRGLAGVHPKLQETVY</sequence>
<dbReference type="EMBL" id="FQUU01000024">
    <property type="protein sequence ID" value="SHF94490.1"/>
    <property type="molecule type" value="Genomic_DNA"/>
</dbReference>
<organism evidence="2 3">
    <name type="scientific">Flavisolibacter ginsengisoli DSM 18119</name>
    <dbReference type="NCBI Taxonomy" id="1121884"/>
    <lineage>
        <taxon>Bacteria</taxon>
        <taxon>Pseudomonadati</taxon>
        <taxon>Bacteroidota</taxon>
        <taxon>Chitinophagia</taxon>
        <taxon>Chitinophagales</taxon>
        <taxon>Chitinophagaceae</taxon>
        <taxon>Flavisolibacter</taxon>
    </lineage>
</organism>
<accession>A0A1M5FSH9</accession>
<feature type="transmembrane region" description="Helical" evidence="1">
    <location>
        <begin position="37"/>
        <end position="55"/>
    </location>
</feature>
<dbReference type="RefSeq" id="WP_072837049.1">
    <property type="nucleotide sequence ID" value="NZ_FQUU01000024.1"/>
</dbReference>
<name>A0A1M5FSH9_9BACT</name>
<evidence type="ECO:0000313" key="3">
    <source>
        <dbReference type="Proteomes" id="UP000184048"/>
    </source>
</evidence>